<dbReference type="InterPro" id="IPR013535">
    <property type="entry name" value="PUL_dom"/>
</dbReference>
<protein>
    <recommendedName>
        <fullName evidence="1">PUL domain-containing protein</fullName>
    </recommendedName>
</protein>
<dbReference type="Proteomes" id="UP001195914">
    <property type="component" value="Unassembled WGS sequence"/>
</dbReference>
<organism evidence="2 3">
    <name type="scientific">Babesia divergens</name>
    <dbReference type="NCBI Taxonomy" id="32595"/>
    <lineage>
        <taxon>Eukaryota</taxon>
        <taxon>Sar</taxon>
        <taxon>Alveolata</taxon>
        <taxon>Apicomplexa</taxon>
        <taxon>Aconoidasida</taxon>
        <taxon>Piroplasmida</taxon>
        <taxon>Babesiidae</taxon>
        <taxon>Babesia</taxon>
    </lineage>
</organism>
<comment type="caution">
    <text evidence="2">The sequence shown here is derived from an EMBL/GenBank/DDBJ whole genome shotgun (WGS) entry which is preliminary data.</text>
</comment>
<evidence type="ECO:0000313" key="3">
    <source>
        <dbReference type="Proteomes" id="UP001195914"/>
    </source>
</evidence>
<name>A0AAD9LJN2_BABDI</name>
<dbReference type="Gene3D" id="1.25.10.10">
    <property type="entry name" value="Leucine-rich Repeat Variant"/>
    <property type="match status" value="1"/>
</dbReference>
<gene>
    <name evidence="2" type="ORF">X943_003461</name>
</gene>
<reference evidence="2" key="1">
    <citation type="journal article" date="2014" name="Nucleic Acids Res.">
        <title>The evolutionary dynamics of variant antigen genes in Babesia reveal a history of genomic innovation underlying host-parasite interaction.</title>
        <authorList>
            <person name="Jackson A.P."/>
            <person name="Otto T.D."/>
            <person name="Darby A."/>
            <person name="Ramaprasad A."/>
            <person name="Xia D."/>
            <person name="Echaide I.E."/>
            <person name="Farber M."/>
            <person name="Gahlot S."/>
            <person name="Gamble J."/>
            <person name="Gupta D."/>
            <person name="Gupta Y."/>
            <person name="Jackson L."/>
            <person name="Malandrin L."/>
            <person name="Malas T.B."/>
            <person name="Moussa E."/>
            <person name="Nair M."/>
            <person name="Reid A.J."/>
            <person name="Sanders M."/>
            <person name="Sharma J."/>
            <person name="Tracey A."/>
            <person name="Quail M.A."/>
            <person name="Weir W."/>
            <person name="Wastling J.M."/>
            <person name="Hall N."/>
            <person name="Willadsen P."/>
            <person name="Lingelbach K."/>
            <person name="Shiels B."/>
            <person name="Tait A."/>
            <person name="Berriman M."/>
            <person name="Allred D.R."/>
            <person name="Pain A."/>
        </authorList>
    </citation>
    <scope>NUCLEOTIDE SEQUENCE</scope>
    <source>
        <strain evidence="2">1802A</strain>
    </source>
</reference>
<evidence type="ECO:0000313" key="2">
    <source>
        <dbReference type="EMBL" id="KAK1938691.1"/>
    </source>
</evidence>
<reference evidence="2" key="2">
    <citation type="submission" date="2021-05" db="EMBL/GenBank/DDBJ databases">
        <authorList>
            <person name="Pain A."/>
        </authorList>
    </citation>
    <scope>NUCLEOTIDE SEQUENCE</scope>
    <source>
        <strain evidence="2">1802A</strain>
    </source>
</reference>
<proteinExistence type="predicted"/>
<accession>A0AAD9LJN2</accession>
<dbReference type="Pfam" id="PF08324">
    <property type="entry name" value="PUL"/>
    <property type="match status" value="1"/>
</dbReference>
<dbReference type="InterPro" id="IPR011989">
    <property type="entry name" value="ARM-like"/>
</dbReference>
<dbReference type="AlphaFoldDB" id="A0AAD9LJN2"/>
<keyword evidence="3" id="KW-1185">Reference proteome</keyword>
<dbReference type="PROSITE" id="PS51396">
    <property type="entry name" value="PUL"/>
    <property type="match status" value="1"/>
</dbReference>
<sequence length="224" mass="25040">MGPHTSLSCSDLTFVFKLIQWPAVERVPVFDFLKVLLLDPGCTTLYKGRNSGIQIYNCVCATLTDVEGNAPLATVSLQLLANMFVLTLPRNIALAHFDRTIQAINDGGAICQKMVQQAHSVCIENLIIACSDRTKDRSEKILGCLQSALYTLRRTKDAESWLGSVMLRHCRSLETLVYFDNKVPALLRKLGLLQMILDVAAEILPMKERRMVEESVDKLSQRIS</sequence>
<feature type="domain" description="PUL" evidence="1">
    <location>
        <begin position="1"/>
        <end position="224"/>
    </location>
</feature>
<dbReference type="EMBL" id="JAHBMH010000024">
    <property type="protein sequence ID" value="KAK1938691.1"/>
    <property type="molecule type" value="Genomic_DNA"/>
</dbReference>
<evidence type="ECO:0000259" key="1">
    <source>
        <dbReference type="PROSITE" id="PS51396"/>
    </source>
</evidence>